<feature type="compositionally biased region" description="Basic and acidic residues" evidence="2">
    <location>
        <begin position="312"/>
        <end position="337"/>
    </location>
</feature>
<protein>
    <recommendedName>
        <fullName evidence="5">Trichothecene 3-O-acetyltransferase</fullName>
    </recommendedName>
</protein>
<dbReference type="OrthoDB" id="1862401at2759"/>
<dbReference type="Proteomes" id="UP001150941">
    <property type="component" value="Unassembled WGS sequence"/>
</dbReference>
<accession>A0A9W9PGD0</accession>
<dbReference type="GeneID" id="83197792"/>
<organism evidence="3 4">
    <name type="scientific">Penicillium chermesinum</name>
    <dbReference type="NCBI Taxonomy" id="63820"/>
    <lineage>
        <taxon>Eukaryota</taxon>
        <taxon>Fungi</taxon>
        <taxon>Dikarya</taxon>
        <taxon>Ascomycota</taxon>
        <taxon>Pezizomycotina</taxon>
        <taxon>Eurotiomycetes</taxon>
        <taxon>Eurotiomycetidae</taxon>
        <taxon>Eurotiales</taxon>
        <taxon>Aspergillaceae</taxon>
        <taxon>Penicillium</taxon>
    </lineage>
</organism>
<evidence type="ECO:0000256" key="2">
    <source>
        <dbReference type="SAM" id="MobiDB-lite"/>
    </source>
</evidence>
<keyword evidence="4" id="KW-1185">Reference proteome</keyword>
<dbReference type="PANTHER" id="PTHR31642:SF310">
    <property type="entry name" value="FATTY ALCOHOL:CAFFEOYL-COA ACYLTRANSFERASE"/>
    <property type="match status" value="1"/>
</dbReference>
<keyword evidence="1" id="KW-0808">Transferase</keyword>
<feature type="region of interest" description="Disordered" evidence="2">
    <location>
        <begin position="312"/>
        <end position="350"/>
    </location>
</feature>
<evidence type="ECO:0008006" key="5">
    <source>
        <dbReference type="Google" id="ProtNLM"/>
    </source>
</evidence>
<reference evidence="3" key="1">
    <citation type="submission" date="2022-11" db="EMBL/GenBank/DDBJ databases">
        <authorList>
            <person name="Petersen C."/>
        </authorList>
    </citation>
    <scope>NUCLEOTIDE SEQUENCE</scope>
    <source>
        <strain evidence="3">IBT 19713</strain>
    </source>
</reference>
<dbReference type="Pfam" id="PF02458">
    <property type="entry name" value="Transferase"/>
    <property type="match status" value="1"/>
</dbReference>
<dbReference type="InterPro" id="IPR050317">
    <property type="entry name" value="Plant_Fungal_Acyltransferase"/>
</dbReference>
<dbReference type="Gene3D" id="3.30.559.10">
    <property type="entry name" value="Chloramphenicol acetyltransferase-like domain"/>
    <property type="match status" value="3"/>
</dbReference>
<evidence type="ECO:0000313" key="3">
    <source>
        <dbReference type="EMBL" id="KAJ5246209.1"/>
    </source>
</evidence>
<reference evidence="3" key="2">
    <citation type="journal article" date="2023" name="IMA Fungus">
        <title>Comparative genomic study of the Penicillium genus elucidates a diverse pangenome and 15 lateral gene transfer events.</title>
        <authorList>
            <person name="Petersen C."/>
            <person name="Sorensen T."/>
            <person name="Nielsen M.R."/>
            <person name="Sondergaard T.E."/>
            <person name="Sorensen J.L."/>
            <person name="Fitzpatrick D.A."/>
            <person name="Frisvad J.C."/>
            <person name="Nielsen K.L."/>
        </authorList>
    </citation>
    <scope>NUCLEOTIDE SEQUENCE</scope>
    <source>
        <strain evidence="3">IBT 19713</strain>
    </source>
</reference>
<evidence type="ECO:0000256" key="1">
    <source>
        <dbReference type="ARBA" id="ARBA00022679"/>
    </source>
</evidence>
<comment type="caution">
    <text evidence="3">The sequence shown here is derived from an EMBL/GenBank/DDBJ whole genome shotgun (WGS) entry which is preliminary data.</text>
</comment>
<dbReference type="RefSeq" id="XP_058333630.1">
    <property type="nucleotide sequence ID" value="XM_058470489.1"/>
</dbReference>
<dbReference type="GO" id="GO:0016747">
    <property type="term" value="F:acyltransferase activity, transferring groups other than amino-acyl groups"/>
    <property type="evidence" value="ECO:0007669"/>
    <property type="project" value="TreeGrafter"/>
</dbReference>
<dbReference type="EMBL" id="JAPQKS010000002">
    <property type="protein sequence ID" value="KAJ5246209.1"/>
    <property type="molecule type" value="Genomic_DNA"/>
</dbReference>
<dbReference type="AlphaFoldDB" id="A0A9W9PGD0"/>
<evidence type="ECO:0000313" key="4">
    <source>
        <dbReference type="Proteomes" id="UP001150941"/>
    </source>
</evidence>
<name>A0A9W9PGD0_9EURO</name>
<sequence>MSAHTVEEVLPEGHKALPAVMRQDLSQYDHNIPATLVLPRLVFAAPAHLEQSQVVASLKAGLANVLSNMPFLGGKLYEAPSTKKLYVLRRNHEPVKFGINHLDTPEASFPDYETLAAQHFPGDVFSTNISKAVNFIKGGIILTLGMNHLYGDAKSIDHVFSLCATSTKAALSHHPPPSFHPILDRNYFTATSIPSADELEVLKRNIKGFTFMKIDPSNTANSDPAPISATSTETYHFSSAAACRRLKAALTPSPPGLYVSTYDCIAAATWRAMTKARAPYLGLGDASTTRYSHPRRRAPLPQRPGRLLRQRLLDSADGAREGGRDVRRGRAREDRAGRAQVNPRSLRRHDPGLSARANVIGTSWDRMRVERYDFGIMRPRNLSLAVSVFEGMVAIVPALGEDGDRDGFQACVVLEKGCLERMKGDEEFRGSLYGLAERVSRCGMGSWGKLLGVPVS</sequence>
<dbReference type="PANTHER" id="PTHR31642">
    <property type="entry name" value="TRICHOTHECENE 3-O-ACETYLTRANSFERASE"/>
    <property type="match status" value="1"/>
</dbReference>
<dbReference type="InterPro" id="IPR023213">
    <property type="entry name" value="CAT-like_dom_sf"/>
</dbReference>
<proteinExistence type="predicted"/>
<gene>
    <name evidence="3" type="ORF">N7468_001192</name>
</gene>